<evidence type="ECO:0000259" key="3">
    <source>
        <dbReference type="SMART" id="SM00062"/>
    </source>
</evidence>
<dbReference type="PANTHER" id="PTHR35936:SF6">
    <property type="entry name" value="AMINO ACID ABC TRANSPORTER SUBSTRATE-BINDING PAAT FAMILY PROTEIN"/>
    <property type="match status" value="1"/>
</dbReference>
<reference evidence="4 5" key="1">
    <citation type="journal article" date="2004" name="Science">
        <title>A predator unmasked: life cycle of Bdellovibrio bacteriovorus from a genomic perspective.</title>
        <authorList>
            <person name="Rendulic S."/>
            <person name="Jagtap P."/>
            <person name="Rosinus A."/>
            <person name="Eppinger M."/>
            <person name="Baar C."/>
            <person name="Lanz C."/>
            <person name="Keller H."/>
            <person name="Lambert C."/>
            <person name="Evans K.J."/>
            <person name="Goesmann A."/>
            <person name="Meyer F."/>
            <person name="Sockett R.E."/>
            <person name="Schuster S.C."/>
        </authorList>
    </citation>
    <scope>NUCLEOTIDE SEQUENCE [LARGE SCALE GENOMIC DNA]</scope>
    <source>
        <strain evidence="5">ATCC 15356 / DSM 50701 / NCIMB 9529 / HD100</strain>
    </source>
</reference>
<dbReference type="HOGENOM" id="CLU_083824_0_0_7"/>
<evidence type="ECO:0000256" key="1">
    <source>
        <dbReference type="ARBA" id="ARBA00022729"/>
    </source>
</evidence>
<dbReference type="Gene3D" id="3.40.190.10">
    <property type="entry name" value="Periplasmic binding protein-like II"/>
    <property type="match status" value="2"/>
</dbReference>
<dbReference type="InterPro" id="IPR001638">
    <property type="entry name" value="Solute-binding_3/MltF_N"/>
</dbReference>
<feature type="chain" id="PRO_5004276705" evidence="2">
    <location>
        <begin position="21"/>
        <end position="247"/>
    </location>
</feature>
<dbReference type="Proteomes" id="UP000008080">
    <property type="component" value="Chromosome"/>
</dbReference>
<proteinExistence type="predicted"/>
<name>Q6MNB1_BDEBA</name>
<evidence type="ECO:0000313" key="4">
    <source>
        <dbReference type="EMBL" id="CAE79241.1"/>
    </source>
</evidence>
<keyword evidence="1 2" id="KW-0732">Signal</keyword>
<dbReference type="STRING" id="264462.Bd1349"/>
<protein>
    <submittedName>
        <fullName evidence="4">Putative amino acid ABC transporter</fullName>
    </submittedName>
</protein>
<dbReference type="AlphaFoldDB" id="Q6MNB1"/>
<dbReference type="SUPFAM" id="SSF53850">
    <property type="entry name" value="Periplasmic binding protein-like II"/>
    <property type="match status" value="1"/>
</dbReference>
<gene>
    <name evidence="4" type="ordered locus">Bd1349</name>
</gene>
<keyword evidence="5" id="KW-1185">Reference proteome</keyword>
<dbReference type="Pfam" id="PF00497">
    <property type="entry name" value="SBP_bac_3"/>
    <property type="match status" value="1"/>
</dbReference>
<sequence length="247" mass="28003">MKTKLLYFLSFFILAHSAQAKTETELRAAIPAGLAPPLLIEKKGKVDGLIVDYVSALAEAMGRTANFSVVTRYRLNRYMLTGQMDVLCYTSKIWDDGVKKLDFSEVLFNKKEVIIGPTPMPKKISDMQGKTIGTMLQYVYPKLDPYFASGKILREDSLSEEGNLKKLLNGRIQYVVTDQIFFDYFRLENPSIAKNREALFLTDYPIVCSISRKGRITKKEVDKAIDEIKSSGKMKALFKKYGSTYVD</sequence>
<organism evidence="4 5">
    <name type="scientific">Bdellovibrio bacteriovorus (strain ATCC 15356 / DSM 50701 / NCIMB 9529 / HD100)</name>
    <dbReference type="NCBI Taxonomy" id="264462"/>
    <lineage>
        <taxon>Bacteria</taxon>
        <taxon>Pseudomonadati</taxon>
        <taxon>Bdellovibrionota</taxon>
        <taxon>Bdellovibrionia</taxon>
        <taxon>Bdellovibrionales</taxon>
        <taxon>Pseudobdellovibrionaceae</taxon>
        <taxon>Bdellovibrio</taxon>
    </lineage>
</organism>
<dbReference type="eggNOG" id="COG0834">
    <property type="taxonomic scope" value="Bacteria"/>
</dbReference>
<feature type="signal peptide" evidence="2">
    <location>
        <begin position="1"/>
        <end position="20"/>
    </location>
</feature>
<feature type="domain" description="Solute-binding protein family 3/N-terminal" evidence="3">
    <location>
        <begin position="25"/>
        <end position="245"/>
    </location>
</feature>
<dbReference type="GeneID" id="93012365"/>
<dbReference type="SMART" id="SM00062">
    <property type="entry name" value="PBPb"/>
    <property type="match status" value="1"/>
</dbReference>
<evidence type="ECO:0000256" key="2">
    <source>
        <dbReference type="SAM" id="SignalP"/>
    </source>
</evidence>
<dbReference type="PANTHER" id="PTHR35936">
    <property type="entry name" value="MEMBRANE-BOUND LYTIC MUREIN TRANSGLYCOSYLASE F"/>
    <property type="match status" value="1"/>
</dbReference>
<accession>Q6MNB1</accession>
<dbReference type="KEGG" id="bba:Bd1349"/>
<dbReference type="RefSeq" id="WP_011163843.1">
    <property type="nucleotide sequence ID" value="NC_005363.1"/>
</dbReference>
<dbReference type="EMBL" id="BX842649">
    <property type="protein sequence ID" value="CAE79241.1"/>
    <property type="molecule type" value="Genomic_DNA"/>
</dbReference>
<evidence type="ECO:0000313" key="5">
    <source>
        <dbReference type="Proteomes" id="UP000008080"/>
    </source>
</evidence>